<keyword evidence="8" id="KW-1185">Reference proteome</keyword>
<dbReference type="AlphaFoldDB" id="A0AAJ0GH25"/>
<comment type="caution">
    <text evidence="7">The sequence shown here is derived from an EMBL/GenBank/DDBJ whole genome shotgun (WGS) entry which is preliminary data.</text>
</comment>
<feature type="transmembrane region" description="Helical" evidence="5">
    <location>
        <begin position="46"/>
        <end position="63"/>
    </location>
</feature>
<dbReference type="EMBL" id="JAWDJX010000003">
    <property type="protein sequence ID" value="KAK3057429.1"/>
    <property type="molecule type" value="Genomic_DNA"/>
</dbReference>
<accession>A0AAJ0GH25</accession>
<evidence type="ECO:0000256" key="4">
    <source>
        <dbReference type="ARBA" id="ARBA00023136"/>
    </source>
</evidence>
<dbReference type="SUPFAM" id="SSF103473">
    <property type="entry name" value="MFS general substrate transporter"/>
    <property type="match status" value="1"/>
</dbReference>
<feature type="transmembrane region" description="Helical" evidence="5">
    <location>
        <begin position="16"/>
        <end position="34"/>
    </location>
</feature>
<evidence type="ECO:0000313" key="8">
    <source>
        <dbReference type="Proteomes" id="UP001271007"/>
    </source>
</evidence>
<dbReference type="InterPro" id="IPR036259">
    <property type="entry name" value="MFS_trans_sf"/>
</dbReference>
<protein>
    <recommendedName>
        <fullName evidence="6">Major facilitator superfamily (MFS) profile domain-containing protein</fullName>
    </recommendedName>
</protein>
<dbReference type="Pfam" id="PF07690">
    <property type="entry name" value="MFS_1"/>
    <property type="match status" value="1"/>
</dbReference>
<dbReference type="InterPro" id="IPR011701">
    <property type="entry name" value="MFS"/>
</dbReference>
<dbReference type="Gene3D" id="1.20.1720.10">
    <property type="entry name" value="Multidrug resistance protein D"/>
    <property type="match status" value="1"/>
</dbReference>
<dbReference type="PROSITE" id="PS50850">
    <property type="entry name" value="MFS"/>
    <property type="match status" value="1"/>
</dbReference>
<feature type="transmembrane region" description="Helical" evidence="5">
    <location>
        <begin position="135"/>
        <end position="154"/>
    </location>
</feature>
<dbReference type="InterPro" id="IPR020846">
    <property type="entry name" value="MFS_dom"/>
</dbReference>
<keyword evidence="3 5" id="KW-1133">Transmembrane helix</keyword>
<dbReference type="GO" id="GO:0022857">
    <property type="term" value="F:transmembrane transporter activity"/>
    <property type="evidence" value="ECO:0007669"/>
    <property type="project" value="InterPro"/>
</dbReference>
<evidence type="ECO:0000259" key="6">
    <source>
        <dbReference type="PROSITE" id="PS50850"/>
    </source>
</evidence>
<gene>
    <name evidence="7" type="ORF">LTR09_001613</name>
</gene>
<dbReference type="PANTHER" id="PTHR23502">
    <property type="entry name" value="MAJOR FACILITATOR SUPERFAMILY"/>
    <property type="match status" value="1"/>
</dbReference>
<sequence>MAPVEKAYDVRQCLPVRWLLTFNLLFLGLGNLFWIPLSEKIGKRPVLIACSGLFFVSTIWAAVAQSYGSLLGARIVQGFAASVSEGIGPVIVADMYFLHERGLWIGINLLLFTIGTSLGSIFSGLIATADSGPQWVWWHQVILTGVLFVIVILFQAETNFNRPLEDESGKPI</sequence>
<keyword evidence="2 5" id="KW-0812">Transmembrane</keyword>
<dbReference type="GO" id="GO:0005886">
    <property type="term" value="C:plasma membrane"/>
    <property type="evidence" value="ECO:0007669"/>
    <property type="project" value="TreeGrafter"/>
</dbReference>
<evidence type="ECO:0000256" key="2">
    <source>
        <dbReference type="ARBA" id="ARBA00022692"/>
    </source>
</evidence>
<evidence type="ECO:0000256" key="3">
    <source>
        <dbReference type="ARBA" id="ARBA00022989"/>
    </source>
</evidence>
<reference evidence="7" key="1">
    <citation type="submission" date="2023-04" db="EMBL/GenBank/DDBJ databases">
        <title>Black Yeasts Isolated from many extreme environments.</title>
        <authorList>
            <person name="Coleine C."/>
            <person name="Stajich J.E."/>
            <person name="Selbmann L."/>
        </authorList>
    </citation>
    <scope>NUCLEOTIDE SEQUENCE</scope>
    <source>
        <strain evidence="7">CCFEE 5312</strain>
    </source>
</reference>
<keyword evidence="4 5" id="KW-0472">Membrane</keyword>
<name>A0AAJ0GH25_9PEZI</name>
<dbReference type="Proteomes" id="UP001271007">
    <property type="component" value="Unassembled WGS sequence"/>
</dbReference>
<organism evidence="7 8">
    <name type="scientific">Extremus antarcticus</name>
    <dbReference type="NCBI Taxonomy" id="702011"/>
    <lineage>
        <taxon>Eukaryota</taxon>
        <taxon>Fungi</taxon>
        <taxon>Dikarya</taxon>
        <taxon>Ascomycota</taxon>
        <taxon>Pezizomycotina</taxon>
        <taxon>Dothideomycetes</taxon>
        <taxon>Dothideomycetidae</taxon>
        <taxon>Mycosphaerellales</taxon>
        <taxon>Extremaceae</taxon>
        <taxon>Extremus</taxon>
    </lineage>
</organism>
<proteinExistence type="predicted"/>
<feature type="domain" description="Major facilitator superfamily (MFS) profile" evidence="6">
    <location>
        <begin position="1"/>
        <end position="172"/>
    </location>
</feature>
<feature type="transmembrane region" description="Helical" evidence="5">
    <location>
        <begin position="109"/>
        <end position="129"/>
    </location>
</feature>
<evidence type="ECO:0000256" key="1">
    <source>
        <dbReference type="ARBA" id="ARBA00004141"/>
    </source>
</evidence>
<comment type="subcellular location">
    <subcellularLocation>
        <location evidence="1">Membrane</location>
        <topology evidence="1">Multi-pass membrane protein</topology>
    </subcellularLocation>
</comment>
<dbReference type="PANTHER" id="PTHR23502:SF34">
    <property type="entry name" value="PROTEIN HOL1"/>
    <property type="match status" value="1"/>
</dbReference>
<evidence type="ECO:0000313" key="7">
    <source>
        <dbReference type="EMBL" id="KAK3057429.1"/>
    </source>
</evidence>
<evidence type="ECO:0000256" key="5">
    <source>
        <dbReference type="SAM" id="Phobius"/>
    </source>
</evidence>